<keyword evidence="1" id="KW-0732">Signal</keyword>
<dbReference type="AlphaFoldDB" id="A0A5C3LPM0"/>
<accession>A0A5C3LPM0</accession>
<evidence type="ECO:0000256" key="1">
    <source>
        <dbReference type="SAM" id="SignalP"/>
    </source>
</evidence>
<reference evidence="2 3" key="1">
    <citation type="journal article" date="2019" name="Nat. Ecol. Evol.">
        <title>Megaphylogeny resolves global patterns of mushroom evolution.</title>
        <authorList>
            <person name="Varga T."/>
            <person name="Krizsan K."/>
            <person name="Foldi C."/>
            <person name="Dima B."/>
            <person name="Sanchez-Garcia M."/>
            <person name="Sanchez-Ramirez S."/>
            <person name="Szollosi G.J."/>
            <person name="Szarkandi J.G."/>
            <person name="Papp V."/>
            <person name="Albert L."/>
            <person name="Andreopoulos W."/>
            <person name="Angelini C."/>
            <person name="Antonin V."/>
            <person name="Barry K.W."/>
            <person name="Bougher N.L."/>
            <person name="Buchanan P."/>
            <person name="Buyck B."/>
            <person name="Bense V."/>
            <person name="Catcheside P."/>
            <person name="Chovatia M."/>
            <person name="Cooper J."/>
            <person name="Damon W."/>
            <person name="Desjardin D."/>
            <person name="Finy P."/>
            <person name="Geml J."/>
            <person name="Haridas S."/>
            <person name="Hughes K."/>
            <person name="Justo A."/>
            <person name="Karasinski D."/>
            <person name="Kautmanova I."/>
            <person name="Kiss B."/>
            <person name="Kocsube S."/>
            <person name="Kotiranta H."/>
            <person name="LaButti K.M."/>
            <person name="Lechner B.E."/>
            <person name="Liimatainen K."/>
            <person name="Lipzen A."/>
            <person name="Lukacs Z."/>
            <person name="Mihaltcheva S."/>
            <person name="Morgado L.N."/>
            <person name="Niskanen T."/>
            <person name="Noordeloos M.E."/>
            <person name="Ohm R.A."/>
            <person name="Ortiz-Santana B."/>
            <person name="Ovrebo C."/>
            <person name="Racz N."/>
            <person name="Riley R."/>
            <person name="Savchenko A."/>
            <person name="Shiryaev A."/>
            <person name="Soop K."/>
            <person name="Spirin V."/>
            <person name="Szebenyi C."/>
            <person name="Tomsovsky M."/>
            <person name="Tulloss R.E."/>
            <person name="Uehling J."/>
            <person name="Grigoriev I.V."/>
            <person name="Vagvolgyi C."/>
            <person name="Papp T."/>
            <person name="Martin F.M."/>
            <person name="Miettinen O."/>
            <person name="Hibbett D.S."/>
            <person name="Nagy L.G."/>
        </authorList>
    </citation>
    <scope>NUCLEOTIDE SEQUENCE [LARGE SCALE GENOMIC DNA]</scope>
    <source>
        <strain evidence="2 3">CBS 166.37</strain>
    </source>
</reference>
<evidence type="ECO:0008006" key="4">
    <source>
        <dbReference type="Google" id="ProtNLM"/>
    </source>
</evidence>
<dbReference type="Proteomes" id="UP000308652">
    <property type="component" value="Unassembled WGS sequence"/>
</dbReference>
<organism evidence="2 3">
    <name type="scientific">Crucibulum laeve</name>
    <dbReference type="NCBI Taxonomy" id="68775"/>
    <lineage>
        <taxon>Eukaryota</taxon>
        <taxon>Fungi</taxon>
        <taxon>Dikarya</taxon>
        <taxon>Basidiomycota</taxon>
        <taxon>Agaricomycotina</taxon>
        <taxon>Agaricomycetes</taxon>
        <taxon>Agaricomycetidae</taxon>
        <taxon>Agaricales</taxon>
        <taxon>Agaricineae</taxon>
        <taxon>Nidulariaceae</taxon>
        <taxon>Crucibulum</taxon>
    </lineage>
</organism>
<gene>
    <name evidence="2" type="ORF">BDQ12DRAFT_689892</name>
</gene>
<name>A0A5C3LPM0_9AGAR</name>
<proteinExistence type="predicted"/>
<evidence type="ECO:0000313" key="3">
    <source>
        <dbReference type="Proteomes" id="UP000308652"/>
    </source>
</evidence>
<feature type="chain" id="PRO_5022698390" description="Secreted protein" evidence="1">
    <location>
        <begin position="25"/>
        <end position="71"/>
    </location>
</feature>
<feature type="signal peptide" evidence="1">
    <location>
        <begin position="1"/>
        <end position="24"/>
    </location>
</feature>
<protein>
    <recommendedName>
        <fullName evidence="4">Secreted protein</fullName>
    </recommendedName>
</protein>
<evidence type="ECO:0000313" key="2">
    <source>
        <dbReference type="EMBL" id="TFK34233.1"/>
    </source>
</evidence>
<sequence>MVGSTFSYGCAYVILSLLDAVARSSRTIYGPVGRAGTTRGATTCRWVRVDVLCTRCAFVSRISLGEVVVLY</sequence>
<keyword evidence="3" id="KW-1185">Reference proteome</keyword>
<dbReference type="EMBL" id="ML213634">
    <property type="protein sequence ID" value="TFK34233.1"/>
    <property type="molecule type" value="Genomic_DNA"/>
</dbReference>